<sequence length="98" mass="10912">MSAITFDTLKFAERLEKAGMSRELASALAEAQKDSLAEVMEAQMATKGDVAALEKPLRLDLERVERKLIEHDGKFALLQWMIGIVIALALANFAQQFF</sequence>
<keyword evidence="1" id="KW-0472">Membrane</keyword>
<dbReference type="AlphaFoldDB" id="A0A1A8XHC0"/>
<keyword evidence="3" id="KW-1185">Reference proteome</keyword>
<accession>A0A1A8XHC0</accession>
<dbReference type="STRING" id="1860102.ACCAA_130062"/>
<reference evidence="2 3" key="1">
    <citation type="submission" date="2016-06" db="EMBL/GenBank/DDBJ databases">
        <authorList>
            <person name="Kjaerup R.B."/>
            <person name="Dalgaard T.S."/>
            <person name="Juul-Madsen H.R."/>
        </authorList>
    </citation>
    <scope>NUCLEOTIDE SEQUENCE [LARGE SCALE GENOMIC DNA]</scope>
    <source>
        <strain evidence="2">3</strain>
    </source>
</reference>
<name>A0A1A8XHC0_9PROT</name>
<keyword evidence="1" id="KW-1133">Transmembrane helix</keyword>
<evidence type="ECO:0008006" key="4">
    <source>
        <dbReference type="Google" id="ProtNLM"/>
    </source>
</evidence>
<protein>
    <recommendedName>
        <fullName evidence="4">DUF1640 domain-containing protein</fullName>
    </recommendedName>
</protein>
<evidence type="ECO:0000313" key="3">
    <source>
        <dbReference type="Proteomes" id="UP000199169"/>
    </source>
</evidence>
<evidence type="ECO:0000313" key="2">
    <source>
        <dbReference type="EMBL" id="SBT04091.1"/>
    </source>
</evidence>
<keyword evidence="1" id="KW-0812">Transmembrane</keyword>
<dbReference type="EMBL" id="FLQX01000035">
    <property type="protein sequence ID" value="SBT04091.1"/>
    <property type="molecule type" value="Genomic_DNA"/>
</dbReference>
<proteinExistence type="predicted"/>
<dbReference type="RefSeq" id="WP_186405819.1">
    <property type="nucleotide sequence ID" value="NZ_FLQX01000035.1"/>
</dbReference>
<dbReference type="Proteomes" id="UP000199169">
    <property type="component" value="Unassembled WGS sequence"/>
</dbReference>
<gene>
    <name evidence="2" type="ORF">ACCAA_130062</name>
</gene>
<feature type="transmembrane region" description="Helical" evidence="1">
    <location>
        <begin position="75"/>
        <end position="94"/>
    </location>
</feature>
<evidence type="ECO:0000256" key="1">
    <source>
        <dbReference type="SAM" id="Phobius"/>
    </source>
</evidence>
<organism evidence="2 3">
    <name type="scientific">Candidatus Accumulibacter aalborgensis</name>
    <dbReference type="NCBI Taxonomy" id="1860102"/>
    <lineage>
        <taxon>Bacteria</taxon>
        <taxon>Pseudomonadati</taxon>
        <taxon>Pseudomonadota</taxon>
        <taxon>Betaproteobacteria</taxon>
        <taxon>Candidatus Accumulibacter</taxon>
    </lineage>
</organism>